<protein>
    <submittedName>
        <fullName evidence="2">BnaC05g30470D protein</fullName>
    </submittedName>
</protein>
<dbReference type="EMBL" id="LK032399">
    <property type="protein sequence ID" value="CDY37383.1"/>
    <property type="molecule type" value="Genomic_DNA"/>
</dbReference>
<sequence>MSEWVVVHDQPHYVSRYEEILALEGVDLIDPTKVMLAQELERLEKRAMLQEESNQKRKEAIQRQEEANQLIKKRLRLRRQICG</sequence>
<evidence type="ECO:0000313" key="2">
    <source>
        <dbReference type="EMBL" id="CDY37383.1"/>
    </source>
</evidence>
<keyword evidence="3" id="KW-1185">Reference proteome</keyword>
<evidence type="ECO:0000256" key="1">
    <source>
        <dbReference type="SAM" id="Coils"/>
    </source>
</evidence>
<feature type="coiled-coil region" evidence="1">
    <location>
        <begin position="33"/>
        <end position="70"/>
    </location>
</feature>
<dbReference type="PaxDb" id="3708-A0A078HKJ0"/>
<dbReference type="AlphaFoldDB" id="A0A078HKJ0"/>
<name>A0A078HKJ0_BRANA</name>
<accession>A0A078HKJ0</accession>
<proteinExistence type="predicted"/>
<evidence type="ECO:0000313" key="3">
    <source>
        <dbReference type="Proteomes" id="UP000028999"/>
    </source>
</evidence>
<dbReference type="Proteomes" id="UP000028999">
    <property type="component" value="Unassembled WGS sequence"/>
</dbReference>
<gene>
    <name evidence="2" type="primary">BnaC05g30470D</name>
    <name evidence="2" type="ORF">GSBRNA2T00063944001</name>
</gene>
<organism evidence="2 3">
    <name type="scientific">Brassica napus</name>
    <name type="common">Rape</name>
    <dbReference type="NCBI Taxonomy" id="3708"/>
    <lineage>
        <taxon>Eukaryota</taxon>
        <taxon>Viridiplantae</taxon>
        <taxon>Streptophyta</taxon>
        <taxon>Embryophyta</taxon>
        <taxon>Tracheophyta</taxon>
        <taxon>Spermatophyta</taxon>
        <taxon>Magnoliopsida</taxon>
        <taxon>eudicotyledons</taxon>
        <taxon>Gunneridae</taxon>
        <taxon>Pentapetalae</taxon>
        <taxon>rosids</taxon>
        <taxon>malvids</taxon>
        <taxon>Brassicales</taxon>
        <taxon>Brassicaceae</taxon>
        <taxon>Brassiceae</taxon>
        <taxon>Brassica</taxon>
    </lineage>
</organism>
<keyword evidence="1" id="KW-0175">Coiled coil</keyword>
<reference evidence="2 3" key="1">
    <citation type="journal article" date="2014" name="Science">
        <title>Plant genetics. Early allopolyploid evolution in the post-Neolithic Brassica napus oilseed genome.</title>
        <authorList>
            <person name="Chalhoub B."/>
            <person name="Denoeud F."/>
            <person name="Liu S."/>
            <person name="Parkin I.A."/>
            <person name="Tang H."/>
            <person name="Wang X."/>
            <person name="Chiquet J."/>
            <person name="Belcram H."/>
            <person name="Tong C."/>
            <person name="Samans B."/>
            <person name="Correa M."/>
            <person name="Da Silva C."/>
            <person name="Just J."/>
            <person name="Falentin C."/>
            <person name="Koh C.S."/>
            <person name="Le Clainche I."/>
            <person name="Bernard M."/>
            <person name="Bento P."/>
            <person name="Noel B."/>
            <person name="Labadie K."/>
            <person name="Alberti A."/>
            <person name="Charles M."/>
            <person name="Arnaud D."/>
            <person name="Guo H."/>
            <person name="Daviaud C."/>
            <person name="Alamery S."/>
            <person name="Jabbari K."/>
            <person name="Zhao M."/>
            <person name="Edger P.P."/>
            <person name="Chelaifa H."/>
            <person name="Tack D."/>
            <person name="Lassalle G."/>
            <person name="Mestiri I."/>
            <person name="Schnel N."/>
            <person name="Le Paslier M.C."/>
            <person name="Fan G."/>
            <person name="Renault V."/>
            <person name="Bayer P.E."/>
            <person name="Golicz A.A."/>
            <person name="Manoli S."/>
            <person name="Lee T.H."/>
            <person name="Thi V.H."/>
            <person name="Chalabi S."/>
            <person name="Hu Q."/>
            <person name="Fan C."/>
            <person name="Tollenaere R."/>
            <person name="Lu Y."/>
            <person name="Battail C."/>
            <person name="Shen J."/>
            <person name="Sidebottom C.H."/>
            <person name="Wang X."/>
            <person name="Canaguier A."/>
            <person name="Chauveau A."/>
            <person name="Berard A."/>
            <person name="Deniot G."/>
            <person name="Guan M."/>
            <person name="Liu Z."/>
            <person name="Sun F."/>
            <person name="Lim Y.P."/>
            <person name="Lyons E."/>
            <person name="Town C.D."/>
            <person name="Bancroft I."/>
            <person name="Wang X."/>
            <person name="Meng J."/>
            <person name="Ma J."/>
            <person name="Pires J.C."/>
            <person name="King G.J."/>
            <person name="Brunel D."/>
            <person name="Delourme R."/>
            <person name="Renard M."/>
            <person name="Aury J.M."/>
            <person name="Adams K.L."/>
            <person name="Batley J."/>
            <person name="Snowdon R.J."/>
            <person name="Tost J."/>
            <person name="Edwards D."/>
            <person name="Zhou Y."/>
            <person name="Hua W."/>
            <person name="Sharpe A.G."/>
            <person name="Paterson A.H."/>
            <person name="Guan C."/>
            <person name="Wincker P."/>
        </authorList>
    </citation>
    <scope>NUCLEOTIDE SEQUENCE [LARGE SCALE GENOMIC DNA]</scope>
    <source>
        <strain evidence="3">cv. Darmor-bzh</strain>
    </source>
</reference>
<dbReference type="Gramene" id="CDY37383">
    <property type="protein sequence ID" value="CDY37383"/>
    <property type="gene ID" value="GSBRNA2T00063944001"/>
</dbReference>